<evidence type="ECO:0000313" key="2">
    <source>
        <dbReference type="Proteomes" id="UP000821865"/>
    </source>
</evidence>
<sequence>MKPTHSGTLVLGATSANIFDLGLFVSKTKHVLDPETMERLLLDPRTPPANYEKLGSSNLTG</sequence>
<reference evidence="1" key="1">
    <citation type="submission" date="2020-05" db="EMBL/GenBank/DDBJ databases">
        <title>Large-scale comparative analyses of tick genomes elucidate their genetic diversity and vector capacities.</title>
        <authorList>
            <person name="Jia N."/>
            <person name="Wang J."/>
            <person name="Shi W."/>
            <person name="Du L."/>
            <person name="Sun Y."/>
            <person name="Zhan W."/>
            <person name="Jiang J."/>
            <person name="Wang Q."/>
            <person name="Zhang B."/>
            <person name="Ji P."/>
            <person name="Sakyi L.B."/>
            <person name="Cui X."/>
            <person name="Yuan T."/>
            <person name="Jiang B."/>
            <person name="Yang W."/>
            <person name="Lam T.T.-Y."/>
            <person name="Chang Q."/>
            <person name="Ding S."/>
            <person name="Wang X."/>
            <person name="Zhu J."/>
            <person name="Ruan X."/>
            <person name="Zhao L."/>
            <person name="Wei J."/>
            <person name="Que T."/>
            <person name="Du C."/>
            <person name="Cheng J."/>
            <person name="Dai P."/>
            <person name="Han X."/>
            <person name="Huang E."/>
            <person name="Gao Y."/>
            <person name="Liu J."/>
            <person name="Shao H."/>
            <person name="Ye R."/>
            <person name="Li L."/>
            <person name="Wei W."/>
            <person name="Wang X."/>
            <person name="Wang C."/>
            <person name="Yang T."/>
            <person name="Huo Q."/>
            <person name="Li W."/>
            <person name="Guo W."/>
            <person name="Chen H."/>
            <person name="Zhou L."/>
            <person name="Ni X."/>
            <person name="Tian J."/>
            <person name="Zhou Y."/>
            <person name="Sheng Y."/>
            <person name="Liu T."/>
            <person name="Pan Y."/>
            <person name="Xia L."/>
            <person name="Li J."/>
            <person name="Zhao F."/>
            <person name="Cao W."/>
        </authorList>
    </citation>
    <scope>NUCLEOTIDE SEQUENCE</scope>
    <source>
        <strain evidence="1">Dsil-2018</strain>
    </source>
</reference>
<proteinExistence type="predicted"/>
<protein>
    <submittedName>
        <fullName evidence="1">Uncharacterized protein</fullName>
    </submittedName>
</protein>
<evidence type="ECO:0000313" key="1">
    <source>
        <dbReference type="EMBL" id="KAH7980685.1"/>
    </source>
</evidence>
<accession>A0ACB8E1R7</accession>
<organism evidence="1 2">
    <name type="scientific">Dermacentor silvarum</name>
    <name type="common">Tick</name>
    <dbReference type="NCBI Taxonomy" id="543639"/>
    <lineage>
        <taxon>Eukaryota</taxon>
        <taxon>Metazoa</taxon>
        <taxon>Ecdysozoa</taxon>
        <taxon>Arthropoda</taxon>
        <taxon>Chelicerata</taxon>
        <taxon>Arachnida</taxon>
        <taxon>Acari</taxon>
        <taxon>Parasitiformes</taxon>
        <taxon>Ixodida</taxon>
        <taxon>Ixodoidea</taxon>
        <taxon>Ixodidae</taxon>
        <taxon>Rhipicephalinae</taxon>
        <taxon>Dermacentor</taxon>
    </lineage>
</organism>
<name>A0ACB8E1R7_DERSI</name>
<dbReference type="Proteomes" id="UP000821865">
    <property type="component" value="Chromosome 1"/>
</dbReference>
<keyword evidence="2" id="KW-1185">Reference proteome</keyword>
<comment type="caution">
    <text evidence="1">The sequence shown here is derived from an EMBL/GenBank/DDBJ whole genome shotgun (WGS) entry which is preliminary data.</text>
</comment>
<gene>
    <name evidence="1" type="ORF">HPB49_018229</name>
</gene>
<dbReference type="EMBL" id="CM023470">
    <property type="protein sequence ID" value="KAH7980685.1"/>
    <property type="molecule type" value="Genomic_DNA"/>
</dbReference>